<dbReference type="GO" id="GO:0005739">
    <property type="term" value="C:mitochondrion"/>
    <property type="evidence" value="ECO:0000318"/>
    <property type="project" value="GO_Central"/>
</dbReference>
<dbReference type="Pfam" id="PF21478">
    <property type="entry name" value="GcvP2_C"/>
    <property type="match status" value="1"/>
</dbReference>
<dbReference type="Pfam" id="PF02347">
    <property type="entry name" value="GDC-P"/>
    <property type="match status" value="2"/>
</dbReference>
<dbReference type="PANTHER" id="PTHR11773">
    <property type="entry name" value="GLYCINE DEHYDROGENASE, DECARBOXYLATING"/>
    <property type="match status" value="1"/>
</dbReference>
<dbReference type="GO" id="GO:0030170">
    <property type="term" value="F:pyridoxal phosphate binding"/>
    <property type="evidence" value="ECO:0000318"/>
    <property type="project" value="GO_Central"/>
</dbReference>
<evidence type="ECO:0000256" key="3">
    <source>
        <dbReference type="ARBA" id="ARBA00022898"/>
    </source>
</evidence>
<comment type="catalytic activity">
    <reaction evidence="6 8">
        <text>N(6)-[(R)-lipoyl]-L-lysyl-[glycine-cleavage complex H protein] + glycine + H(+) = N(6)-[(R)-S(8)-aminomethyldihydrolipoyl]-L-lysyl-[glycine-cleavage complex H protein] + CO2</text>
        <dbReference type="Rhea" id="RHEA:24304"/>
        <dbReference type="Rhea" id="RHEA-COMP:10494"/>
        <dbReference type="Rhea" id="RHEA-COMP:10495"/>
        <dbReference type="ChEBI" id="CHEBI:15378"/>
        <dbReference type="ChEBI" id="CHEBI:16526"/>
        <dbReference type="ChEBI" id="CHEBI:57305"/>
        <dbReference type="ChEBI" id="CHEBI:83099"/>
        <dbReference type="ChEBI" id="CHEBI:83143"/>
        <dbReference type="EC" id="1.4.4.2"/>
    </reaction>
</comment>
<dbReference type="AlphaFoldDB" id="A0A1Y1IN62"/>
<feature type="domain" description="Glycine cleavage system P-protein N-terminal" evidence="9">
    <location>
        <begin position="544"/>
        <end position="818"/>
    </location>
</feature>
<feature type="modified residue" description="N6-(pyridoxal phosphate)lysine" evidence="7">
    <location>
        <position position="791"/>
    </location>
</feature>
<comment type="function">
    <text evidence="8">The glycine cleavage system catalyzes the degradation of glycine.</text>
</comment>
<proteinExistence type="inferred from homology"/>
<evidence type="ECO:0000259" key="10">
    <source>
        <dbReference type="Pfam" id="PF21478"/>
    </source>
</evidence>
<dbReference type="InterPro" id="IPR049316">
    <property type="entry name" value="GDC-P_C"/>
</dbReference>
<dbReference type="InterPro" id="IPR003437">
    <property type="entry name" value="GcvP"/>
</dbReference>
<evidence type="ECO:0000313" key="11">
    <source>
        <dbReference type="EMBL" id="GAQ90899.1"/>
    </source>
</evidence>
<reference evidence="11 12" key="1">
    <citation type="journal article" date="2014" name="Nat. Commun.">
        <title>Klebsormidium flaccidum genome reveals primary factors for plant terrestrial adaptation.</title>
        <authorList>
            <person name="Hori K."/>
            <person name="Maruyama F."/>
            <person name="Fujisawa T."/>
            <person name="Togashi T."/>
            <person name="Yamamoto N."/>
            <person name="Seo M."/>
            <person name="Sato S."/>
            <person name="Yamada T."/>
            <person name="Mori H."/>
            <person name="Tajima N."/>
            <person name="Moriyama T."/>
            <person name="Ikeuchi M."/>
            <person name="Watanabe M."/>
            <person name="Wada H."/>
            <person name="Kobayashi K."/>
            <person name="Saito M."/>
            <person name="Masuda T."/>
            <person name="Sasaki-Sekimoto Y."/>
            <person name="Mashiguchi K."/>
            <person name="Awai K."/>
            <person name="Shimojima M."/>
            <person name="Masuda S."/>
            <person name="Iwai M."/>
            <person name="Nobusawa T."/>
            <person name="Narise T."/>
            <person name="Kondo S."/>
            <person name="Saito H."/>
            <person name="Sato R."/>
            <person name="Murakawa M."/>
            <person name="Ihara Y."/>
            <person name="Oshima-Yamada Y."/>
            <person name="Ohtaka K."/>
            <person name="Satoh M."/>
            <person name="Sonobe K."/>
            <person name="Ishii M."/>
            <person name="Ohtani R."/>
            <person name="Kanamori-Sato M."/>
            <person name="Honoki R."/>
            <person name="Miyazaki D."/>
            <person name="Mochizuki H."/>
            <person name="Umetsu J."/>
            <person name="Higashi K."/>
            <person name="Shibata D."/>
            <person name="Kamiya Y."/>
            <person name="Sato N."/>
            <person name="Nakamura Y."/>
            <person name="Tabata S."/>
            <person name="Ida S."/>
            <person name="Kurokawa K."/>
            <person name="Ohta H."/>
        </authorList>
    </citation>
    <scope>NUCLEOTIDE SEQUENCE [LARGE SCALE GENOMIC DNA]</scope>
    <source>
        <strain evidence="11 12">NIES-2285</strain>
    </source>
</reference>
<evidence type="ECO:0000256" key="5">
    <source>
        <dbReference type="ARBA" id="ARBA00046415"/>
    </source>
</evidence>
<evidence type="ECO:0000256" key="2">
    <source>
        <dbReference type="ARBA" id="ARBA00010756"/>
    </source>
</evidence>
<organism evidence="11 12">
    <name type="scientific">Klebsormidium nitens</name>
    <name type="common">Green alga</name>
    <name type="synonym">Ulothrix nitens</name>
    <dbReference type="NCBI Taxonomy" id="105231"/>
    <lineage>
        <taxon>Eukaryota</taxon>
        <taxon>Viridiplantae</taxon>
        <taxon>Streptophyta</taxon>
        <taxon>Klebsormidiophyceae</taxon>
        <taxon>Klebsormidiales</taxon>
        <taxon>Klebsormidiaceae</taxon>
        <taxon>Klebsormidium</taxon>
    </lineage>
</organism>
<dbReference type="GO" id="GO:0005960">
    <property type="term" value="C:glycine cleavage complex"/>
    <property type="evidence" value="ECO:0000318"/>
    <property type="project" value="GO_Central"/>
</dbReference>
<dbReference type="FunFam" id="3.40.640.10:FF:000007">
    <property type="entry name" value="glycine dehydrogenase (Decarboxylating), mitochondrial"/>
    <property type="match status" value="1"/>
</dbReference>
<dbReference type="NCBIfam" id="NF003346">
    <property type="entry name" value="PRK04366.1"/>
    <property type="match status" value="1"/>
</dbReference>
<dbReference type="PANTHER" id="PTHR11773:SF1">
    <property type="entry name" value="GLYCINE DEHYDROGENASE (DECARBOXYLATING), MITOCHONDRIAL"/>
    <property type="match status" value="1"/>
</dbReference>
<comment type="similarity">
    <text evidence="2 8">Belongs to the GcvP family.</text>
</comment>
<dbReference type="Gene3D" id="3.40.640.10">
    <property type="entry name" value="Type I PLP-dependent aspartate aminotransferase-like (Major domain)"/>
    <property type="match status" value="2"/>
</dbReference>
<evidence type="ECO:0000256" key="8">
    <source>
        <dbReference type="RuleBase" id="RU364056"/>
    </source>
</evidence>
<dbReference type="OrthoDB" id="6537869at2759"/>
<accession>A0A1Y1IN62</accession>
<keyword evidence="8" id="KW-0496">Mitochondrion</keyword>
<dbReference type="EMBL" id="DF237648">
    <property type="protein sequence ID" value="GAQ90899.1"/>
    <property type="molecule type" value="Genomic_DNA"/>
</dbReference>
<dbReference type="CDD" id="cd00613">
    <property type="entry name" value="GDC-P"/>
    <property type="match status" value="2"/>
</dbReference>
<evidence type="ECO:0000256" key="4">
    <source>
        <dbReference type="ARBA" id="ARBA00023002"/>
    </source>
</evidence>
<dbReference type="HAMAP" id="MF_00711">
    <property type="entry name" value="GcvP"/>
    <property type="match status" value="1"/>
</dbReference>
<sequence length="1055" mass="113177">MASLRSNALRLGRALVAAGNRAKNVHGAAALGESEAAAGQHRGALKGLLSESGPCGLCRRSVPSALQYGSLGSSLLAARSISVEALRKSDTFARRHNSISEEEGQQMAQFVGFSSVDALIEATVPQAIKREPMDLGEYNEGYPESAMLAKFKAMAAKNVVAKSYIGMGYYNTYVPPVILRNILESPGWYTQYTPYQAEIAQGRLESLLNFQTMISDLTAMPMSNASLLDEGTAAAEALAMCVNITRGKKKKFLISDRCHPQTIAVCQTRAEGLGIEVVVSDHAAFDYSGKDVAGVLVQYPATDGRIIDYSDVVQAAQGAGAKVVVSTDLLALTVLRPPGEWGADIVVGSAQRFGVPMGYGGPHAAFLATSQEYKRLMPGRIIGVSVDAQGKPALRMAMQTREQHIRRDKATSNICTAQALLANMAAMYAVYHGPKGLKDIATRAHGLAAVFAAGVQRLDVGTVAQEPFFDTVRITFPNGQAQALVAAAQERKVNLRVLETDPNTLTVSFDETKNLADVDELFSIFASGQKVPFTAESLAPEVDSQIPSGLARGSPFLSHPVFNMYHTEHELLRYIYRLQAKDLSLVHSMIPLGSCTMKLNATSEMIPITWPELANIHPFAPTNQTQGYQEMFADLGAMLAEITGFDSVSLQPNAGAAGEYAGLMTIRAYHRARGDVHRNVCIIPASAHGTNPASAAMCGMRIVPVASDDNGNIDVAELKAKAEKHKHELAALMITYPSTHGVYEEGVDEICRIIHENGGQVYMDGANMNAQVGLTSPGHIGADVCHLNLHKTFCIPHGGGGPGMGPIGVKAHLAPFLPSHPVIATGGVPPPKDALQPFGVVAAAPWGSAAILPISYMYIAMMGAQGLTDASKLAILNANYMAKRLESHYPVLFRGANGTCAHEFIIDLRAFKNTAGIEAEDVAKRLMDYGYHAPTMSWPVPGTLMIEPTESESKSELDRFCNAMIAIREEIREIETGVASPRDNVLKGAPHTAAVVLGDDWKKPYSREAAAFPAAWVRQAKFWPTTGRVDNVFGDRHLITTAPNVEHAALEERVA</sequence>
<evidence type="ECO:0000259" key="9">
    <source>
        <dbReference type="Pfam" id="PF02347"/>
    </source>
</evidence>
<dbReference type="FunFam" id="3.90.1150.10:FF:000007">
    <property type="entry name" value="Glycine dehydrogenase (decarboxylating), mitochondrial"/>
    <property type="match status" value="1"/>
</dbReference>
<dbReference type="GO" id="GO:0016594">
    <property type="term" value="F:glycine binding"/>
    <property type="evidence" value="ECO:0000318"/>
    <property type="project" value="GO_Central"/>
</dbReference>
<dbReference type="FunFam" id="3.40.640.10:FF:000005">
    <property type="entry name" value="Glycine dehydrogenase (decarboxylating), mitochondrial"/>
    <property type="match status" value="1"/>
</dbReference>
<evidence type="ECO:0000256" key="6">
    <source>
        <dbReference type="ARBA" id="ARBA00049026"/>
    </source>
</evidence>
<keyword evidence="8" id="KW-0809">Transit peptide</keyword>
<dbReference type="NCBIfam" id="TIGR00461">
    <property type="entry name" value="gcvP"/>
    <property type="match status" value="1"/>
</dbReference>
<keyword evidence="3 7" id="KW-0663">Pyridoxal phosphate</keyword>
<name>A0A1Y1IN62_KLENI</name>
<dbReference type="InterPro" id="IPR015421">
    <property type="entry name" value="PyrdxlP-dep_Trfase_major"/>
</dbReference>
<dbReference type="STRING" id="105231.A0A1Y1IN62"/>
<comment type="subcellular location">
    <subcellularLocation>
        <location evidence="8">Mitochondrion</location>
    </subcellularLocation>
</comment>
<protein>
    <recommendedName>
        <fullName evidence="8">Glycine cleavage system P protein</fullName>
        <ecNumber evidence="8">1.4.4.2</ecNumber>
    </recommendedName>
</protein>
<keyword evidence="12" id="KW-1185">Reference proteome</keyword>
<evidence type="ECO:0000313" key="12">
    <source>
        <dbReference type="Proteomes" id="UP000054558"/>
    </source>
</evidence>
<dbReference type="OMA" id="RNLICTC"/>
<evidence type="ECO:0000256" key="1">
    <source>
        <dbReference type="ARBA" id="ARBA00001933"/>
    </source>
</evidence>
<evidence type="ECO:0000256" key="7">
    <source>
        <dbReference type="PIRSR" id="PIRSR603437-50"/>
    </source>
</evidence>
<feature type="domain" description="Glycine dehydrogenase C-terminal" evidence="10">
    <location>
        <begin position="870"/>
        <end position="991"/>
    </location>
</feature>
<dbReference type="GO" id="GO:0019464">
    <property type="term" value="P:glycine decarboxylation via glycine cleavage system"/>
    <property type="evidence" value="ECO:0000318"/>
    <property type="project" value="GO_Central"/>
</dbReference>
<dbReference type="Proteomes" id="UP000054558">
    <property type="component" value="Unassembled WGS sequence"/>
</dbReference>
<keyword evidence="4 8" id="KW-0560">Oxidoreductase</keyword>
<dbReference type="SUPFAM" id="SSF53383">
    <property type="entry name" value="PLP-dependent transferases"/>
    <property type="match status" value="2"/>
</dbReference>
<gene>
    <name evidence="11" type="ORF">KFL_006990050</name>
</gene>
<dbReference type="InterPro" id="IPR049315">
    <property type="entry name" value="GDC-P_N"/>
</dbReference>
<feature type="domain" description="Glycine cleavage system P-protein N-terminal" evidence="9">
    <location>
        <begin position="95"/>
        <end position="525"/>
    </location>
</feature>
<dbReference type="InterPro" id="IPR020581">
    <property type="entry name" value="GDC_P"/>
</dbReference>
<dbReference type="InterPro" id="IPR015422">
    <property type="entry name" value="PyrdxlP-dep_Trfase_small"/>
</dbReference>
<comment type="cofactor">
    <cofactor evidence="1 7 8">
        <name>pyridoxal 5'-phosphate</name>
        <dbReference type="ChEBI" id="CHEBI:597326"/>
    </cofactor>
</comment>
<dbReference type="EC" id="1.4.4.2" evidence="8"/>
<dbReference type="Gene3D" id="3.90.1150.10">
    <property type="entry name" value="Aspartate Aminotransferase, domain 1"/>
    <property type="match status" value="2"/>
</dbReference>
<dbReference type="InterPro" id="IPR015424">
    <property type="entry name" value="PyrdxlP-dep_Trfase"/>
</dbReference>
<comment type="subunit">
    <text evidence="5">Homodimer. The glycine cleavage system is composed of four proteins: P, T, L and H.</text>
</comment>
<dbReference type="GO" id="GO:0004375">
    <property type="term" value="F:glycine dehydrogenase (decarboxylating) activity"/>
    <property type="evidence" value="ECO:0000318"/>
    <property type="project" value="GO_Central"/>
</dbReference>